<dbReference type="PANTHER" id="PTHR36332:SF1">
    <property type="entry name" value="STRESS RESPONSE PROTEIN"/>
    <property type="match status" value="1"/>
</dbReference>
<sequence length="97" mass="11021">MIKRRYFRQDHGDNSGSSSSSSSDCDSDNDLAEEAVSSEEVEEQEEEEAVKEESGEEEEGELEQQIVEGTDNMLLLDEFNVFNTNVILNAKRFRIPK</sequence>
<reference evidence="2 3" key="1">
    <citation type="journal article" date="2018" name="Nat. Genet.">
        <title>Extensive intraspecific gene order and gene structural variations between Mo17 and other maize genomes.</title>
        <authorList>
            <person name="Sun S."/>
            <person name="Zhou Y."/>
            <person name="Chen J."/>
            <person name="Shi J."/>
            <person name="Zhao H."/>
            <person name="Zhao H."/>
            <person name="Song W."/>
            <person name="Zhang M."/>
            <person name="Cui Y."/>
            <person name="Dong X."/>
            <person name="Liu H."/>
            <person name="Ma X."/>
            <person name="Jiao Y."/>
            <person name="Wang B."/>
            <person name="Wei X."/>
            <person name="Stein J.C."/>
            <person name="Glaubitz J.C."/>
            <person name="Lu F."/>
            <person name="Yu G."/>
            <person name="Liang C."/>
            <person name="Fengler K."/>
            <person name="Li B."/>
            <person name="Rafalski A."/>
            <person name="Schnable P.S."/>
            <person name="Ware D.H."/>
            <person name="Buckler E.S."/>
            <person name="Lai J."/>
        </authorList>
    </citation>
    <scope>NUCLEOTIDE SEQUENCE [LARGE SCALE GENOMIC DNA]</scope>
    <source>
        <strain evidence="3">cv. Missouri 17</strain>
        <tissue evidence="2">Seedling</tissue>
    </source>
</reference>
<dbReference type="Proteomes" id="UP000251960">
    <property type="component" value="Chromosome 7"/>
</dbReference>
<dbReference type="PANTHER" id="PTHR36332">
    <property type="entry name" value="STRESS RESPONSE PROTEIN"/>
    <property type="match status" value="1"/>
</dbReference>
<name>A0A3L6DYC9_MAIZE</name>
<comment type="caution">
    <text evidence="2">The sequence shown here is derived from an EMBL/GenBank/DDBJ whole genome shotgun (WGS) entry which is preliminary data.</text>
</comment>
<proteinExistence type="predicted"/>
<feature type="compositionally biased region" description="Acidic residues" evidence="1">
    <location>
        <begin position="25"/>
        <end position="62"/>
    </location>
</feature>
<dbReference type="AlphaFoldDB" id="A0A3L6DYC9"/>
<organism evidence="2 3">
    <name type="scientific">Zea mays</name>
    <name type="common">Maize</name>
    <dbReference type="NCBI Taxonomy" id="4577"/>
    <lineage>
        <taxon>Eukaryota</taxon>
        <taxon>Viridiplantae</taxon>
        <taxon>Streptophyta</taxon>
        <taxon>Embryophyta</taxon>
        <taxon>Tracheophyta</taxon>
        <taxon>Spermatophyta</taxon>
        <taxon>Magnoliopsida</taxon>
        <taxon>Liliopsida</taxon>
        <taxon>Poales</taxon>
        <taxon>Poaceae</taxon>
        <taxon>PACMAD clade</taxon>
        <taxon>Panicoideae</taxon>
        <taxon>Andropogonodae</taxon>
        <taxon>Andropogoneae</taxon>
        <taxon>Tripsacinae</taxon>
        <taxon>Zea</taxon>
    </lineage>
</organism>
<protein>
    <submittedName>
        <fullName evidence="2">Uncharacterized protein</fullName>
    </submittedName>
</protein>
<evidence type="ECO:0000313" key="3">
    <source>
        <dbReference type="Proteomes" id="UP000251960"/>
    </source>
</evidence>
<gene>
    <name evidence="2" type="ORF">Zm00014a_043552</name>
</gene>
<feature type="compositionally biased region" description="Low complexity" evidence="1">
    <location>
        <begin position="14"/>
        <end position="24"/>
    </location>
</feature>
<feature type="region of interest" description="Disordered" evidence="1">
    <location>
        <begin position="1"/>
        <end position="63"/>
    </location>
</feature>
<evidence type="ECO:0000256" key="1">
    <source>
        <dbReference type="SAM" id="MobiDB-lite"/>
    </source>
</evidence>
<accession>A0A3L6DYC9</accession>
<dbReference type="EMBL" id="NCVQ01000008">
    <property type="protein sequence ID" value="PWZ13680.1"/>
    <property type="molecule type" value="Genomic_DNA"/>
</dbReference>
<evidence type="ECO:0000313" key="2">
    <source>
        <dbReference type="EMBL" id="PWZ13680.1"/>
    </source>
</evidence>